<sequence>MTTSARPSTVMSADALRSSTNGKLAPGMGDTPCRTSCEICGLVMVKPSLLIRHMLRVHNRQCFSATIQVRGMPDIKAELPIVHNSAEDTNCMAEIARCYVVMNAHRTYHFAVDLCDAFFKMEFYFPEAVFFQDINSCIIDGTVSTEERSQQVVSSTDPEVLHLVEAEQSSEHSGDIFVLLVADQDTGGGLVWLLNGNKLVPGGYHCFLLGAITRMMLRALDDRVP</sequence>
<evidence type="ECO:0000259" key="2">
    <source>
        <dbReference type="PROSITE" id="PS00028"/>
    </source>
</evidence>
<dbReference type="WBParaSite" id="PEQ_0000426701-mRNA-1">
    <property type="protein sequence ID" value="PEQ_0000426701-mRNA-1"/>
    <property type="gene ID" value="PEQ_0000426701"/>
</dbReference>
<dbReference type="AlphaFoldDB" id="A0A914RHJ8"/>
<dbReference type="Proteomes" id="UP000887564">
    <property type="component" value="Unplaced"/>
</dbReference>
<evidence type="ECO:0000313" key="4">
    <source>
        <dbReference type="WBParaSite" id="PEQ_0000426701-mRNA-1"/>
    </source>
</evidence>
<keyword evidence="3" id="KW-1185">Reference proteome</keyword>
<dbReference type="InterPro" id="IPR013087">
    <property type="entry name" value="Znf_C2H2_type"/>
</dbReference>
<reference evidence="4" key="1">
    <citation type="submission" date="2022-11" db="UniProtKB">
        <authorList>
            <consortium name="WormBaseParasite"/>
        </authorList>
    </citation>
    <scope>IDENTIFICATION</scope>
</reference>
<name>A0A914RHJ8_PAREQ</name>
<proteinExistence type="predicted"/>
<protein>
    <submittedName>
        <fullName evidence="4">C2H2-type domain-containing protein</fullName>
    </submittedName>
</protein>
<feature type="domain" description="C2H2-type" evidence="2">
    <location>
        <begin position="37"/>
        <end position="58"/>
    </location>
</feature>
<accession>A0A914RHJ8</accession>
<organism evidence="3 4">
    <name type="scientific">Parascaris equorum</name>
    <name type="common">Equine roundworm</name>
    <dbReference type="NCBI Taxonomy" id="6256"/>
    <lineage>
        <taxon>Eukaryota</taxon>
        <taxon>Metazoa</taxon>
        <taxon>Ecdysozoa</taxon>
        <taxon>Nematoda</taxon>
        <taxon>Chromadorea</taxon>
        <taxon>Rhabditida</taxon>
        <taxon>Spirurina</taxon>
        <taxon>Ascaridomorpha</taxon>
        <taxon>Ascaridoidea</taxon>
        <taxon>Ascarididae</taxon>
        <taxon>Parascaris</taxon>
    </lineage>
</organism>
<feature type="region of interest" description="Disordered" evidence="1">
    <location>
        <begin position="1"/>
        <end position="27"/>
    </location>
</feature>
<dbReference type="PROSITE" id="PS00028">
    <property type="entry name" value="ZINC_FINGER_C2H2_1"/>
    <property type="match status" value="1"/>
</dbReference>
<evidence type="ECO:0000256" key="1">
    <source>
        <dbReference type="SAM" id="MobiDB-lite"/>
    </source>
</evidence>
<evidence type="ECO:0000313" key="3">
    <source>
        <dbReference type="Proteomes" id="UP000887564"/>
    </source>
</evidence>
<feature type="compositionally biased region" description="Polar residues" evidence="1">
    <location>
        <begin position="1"/>
        <end position="22"/>
    </location>
</feature>